<evidence type="ECO:0000313" key="3">
    <source>
        <dbReference type="EMBL" id="PAX54321.1"/>
    </source>
</evidence>
<organism evidence="3 4">
    <name type="scientific">Brunnivagina elsteri CCALA 953</name>
    <dbReference type="NCBI Taxonomy" id="987040"/>
    <lineage>
        <taxon>Bacteria</taxon>
        <taxon>Bacillati</taxon>
        <taxon>Cyanobacteriota</taxon>
        <taxon>Cyanophyceae</taxon>
        <taxon>Nostocales</taxon>
        <taxon>Calotrichaceae</taxon>
        <taxon>Brunnivagina</taxon>
    </lineage>
</organism>
<keyword evidence="4" id="KW-1185">Reference proteome</keyword>
<dbReference type="EMBL" id="NTFS01000117">
    <property type="protein sequence ID" value="PAX54321.1"/>
    <property type="molecule type" value="Genomic_DNA"/>
</dbReference>
<dbReference type="OrthoDB" id="552876at2"/>
<proteinExistence type="inferred from homology"/>
<dbReference type="PRINTS" id="PR01438">
    <property type="entry name" value="UNVRSLSTRESS"/>
</dbReference>
<dbReference type="InterPro" id="IPR014729">
    <property type="entry name" value="Rossmann-like_a/b/a_fold"/>
</dbReference>
<dbReference type="Proteomes" id="UP000218238">
    <property type="component" value="Unassembled WGS sequence"/>
</dbReference>
<dbReference type="CDD" id="cd00293">
    <property type="entry name" value="USP-like"/>
    <property type="match status" value="2"/>
</dbReference>
<dbReference type="InterPro" id="IPR006015">
    <property type="entry name" value="Universal_stress_UspA"/>
</dbReference>
<sequence length="283" mass="31479">MFEKVLICTDFSDGLHRFGHFVSSLAVAGIKQIVFLHTVPLWEKGIIPQVDTEKVEQAQTLLAEVVNENSTDVTVKIEVQSGKPVETILKIAQNYESELIVLGSQGHSRLSDKLLGSTMAELCKRSPIPLLLLRPQLISAYTAEELTLRCQHLFRSLLLPYDGSEVASYLVQKVKHQAEKQSGRYLQQCVLCWIVKDLKDSQARETLSQVKADLETANLQVEINIRQGQPVVELLEAAKMIDISAIAVSSGTLGTFREWLVSSVAGEILSSSWHPVLFFPAQR</sequence>
<protein>
    <submittedName>
        <fullName evidence="3">Universal stress protein UspA-like protein</fullName>
    </submittedName>
</protein>
<evidence type="ECO:0000256" key="1">
    <source>
        <dbReference type="ARBA" id="ARBA00008791"/>
    </source>
</evidence>
<dbReference type="PANTHER" id="PTHR46268:SF22">
    <property type="entry name" value="SENSOR PROTEIN KDPD-RELATED"/>
    <property type="match status" value="1"/>
</dbReference>
<comment type="caution">
    <text evidence="3">The sequence shown here is derived from an EMBL/GenBank/DDBJ whole genome shotgun (WGS) entry which is preliminary data.</text>
</comment>
<dbReference type="Gene3D" id="3.40.50.620">
    <property type="entry name" value="HUPs"/>
    <property type="match status" value="2"/>
</dbReference>
<dbReference type="AlphaFoldDB" id="A0A2A2TJ13"/>
<accession>A0A2A2TJ13</accession>
<dbReference type="PANTHER" id="PTHR46268">
    <property type="entry name" value="STRESS RESPONSE PROTEIN NHAX"/>
    <property type="match status" value="1"/>
</dbReference>
<dbReference type="RefSeq" id="WP_095722013.1">
    <property type="nucleotide sequence ID" value="NZ_NTFS01000117.1"/>
</dbReference>
<dbReference type="SUPFAM" id="SSF52402">
    <property type="entry name" value="Adenine nucleotide alpha hydrolases-like"/>
    <property type="match status" value="2"/>
</dbReference>
<evidence type="ECO:0000259" key="2">
    <source>
        <dbReference type="Pfam" id="PF00582"/>
    </source>
</evidence>
<dbReference type="Pfam" id="PF00582">
    <property type="entry name" value="Usp"/>
    <property type="match status" value="2"/>
</dbReference>
<evidence type="ECO:0000313" key="4">
    <source>
        <dbReference type="Proteomes" id="UP000218238"/>
    </source>
</evidence>
<reference evidence="3 4" key="1">
    <citation type="submission" date="2017-08" db="EMBL/GenBank/DDBJ databases">
        <title>Draft genome sequence of filamentous cyanobacterium Calothrix elsteri CCALA 953.</title>
        <authorList>
            <person name="Gagunashvili A.N."/>
            <person name="Elster J."/>
            <person name="Andresson O.S."/>
        </authorList>
    </citation>
    <scope>NUCLEOTIDE SEQUENCE [LARGE SCALE GENOMIC DNA]</scope>
    <source>
        <strain evidence="3 4">CCALA 953</strain>
    </source>
</reference>
<name>A0A2A2TJ13_9CYAN</name>
<gene>
    <name evidence="3" type="ORF">CK510_12485</name>
</gene>
<feature type="domain" description="UspA" evidence="2">
    <location>
        <begin position="1"/>
        <end position="134"/>
    </location>
</feature>
<dbReference type="InterPro" id="IPR006016">
    <property type="entry name" value="UspA"/>
</dbReference>
<comment type="similarity">
    <text evidence="1">Belongs to the universal stress protein A family.</text>
</comment>
<feature type="domain" description="UspA" evidence="2">
    <location>
        <begin position="154"/>
        <end position="279"/>
    </location>
</feature>